<feature type="transmembrane region" description="Helical" evidence="6">
    <location>
        <begin position="414"/>
        <end position="434"/>
    </location>
</feature>
<organism evidence="8 9">
    <name type="scientific">Amphibalanus amphitrite</name>
    <name type="common">Striped barnacle</name>
    <name type="synonym">Balanus amphitrite</name>
    <dbReference type="NCBI Taxonomy" id="1232801"/>
    <lineage>
        <taxon>Eukaryota</taxon>
        <taxon>Metazoa</taxon>
        <taxon>Ecdysozoa</taxon>
        <taxon>Arthropoda</taxon>
        <taxon>Crustacea</taxon>
        <taxon>Multicrustacea</taxon>
        <taxon>Cirripedia</taxon>
        <taxon>Thoracica</taxon>
        <taxon>Thoracicalcarea</taxon>
        <taxon>Balanomorpha</taxon>
        <taxon>Balanoidea</taxon>
        <taxon>Balanidae</taxon>
        <taxon>Amphibalaninae</taxon>
        <taxon>Amphibalanus</taxon>
    </lineage>
</organism>
<evidence type="ECO:0000313" key="9">
    <source>
        <dbReference type="Proteomes" id="UP000440578"/>
    </source>
</evidence>
<comment type="caution">
    <text evidence="8">The sequence shown here is derived from an EMBL/GenBank/DDBJ whole genome shotgun (WGS) entry which is preliminary data.</text>
</comment>
<gene>
    <name evidence="8" type="primary">serinc</name>
    <name evidence="8" type="ORF">FJT64_014406</name>
</gene>
<name>A0A6A4UWT6_AMPAM</name>
<feature type="transmembrane region" description="Helical" evidence="6">
    <location>
        <begin position="454"/>
        <end position="474"/>
    </location>
</feature>
<feature type="chain" id="PRO_5025512565" evidence="7">
    <location>
        <begin position="23"/>
        <end position="480"/>
    </location>
</feature>
<feature type="transmembrane region" description="Helical" evidence="6">
    <location>
        <begin position="262"/>
        <end position="280"/>
    </location>
</feature>
<evidence type="ECO:0000256" key="5">
    <source>
        <dbReference type="ARBA" id="ARBA00023136"/>
    </source>
</evidence>
<feature type="transmembrane region" description="Helical" evidence="6">
    <location>
        <begin position="40"/>
        <end position="58"/>
    </location>
</feature>
<keyword evidence="7" id="KW-0732">Signal</keyword>
<dbReference type="InterPro" id="IPR005016">
    <property type="entry name" value="TDE1/TMS"/>
</dbReference>
<feature type="transmembrane region" description="Helical" evidence="6">
    <location>
        <begin position="232"/>
        <end position="250"/>
    </location>
</feature>
<dbReference type="EMBL" id="VIIS01002211">
    <property type="protein sequence ID" value="KAF0287096.1"/>
    <property type="molecule type" value="Genomic_DNA"/>
</dbReference>
<feature type="signal peptide" evidence="7">
    <location>
        <begin position="1"/>
        <end position="22"/>
    </location>
</feature>
<dbReference type="AlphaFoldDB" id="A0A6A4UWT6"/>
<keyword evidence="3 6" id="KW-0812">Transmembrane</keyword>
<accession>A0A6A4UWT6</accession>
<keyword evidence="4 6" id="KW-1133">Transmembrane helix</keyword>
<evidence type="ECO:0000256" key="6">
    <source>
        <dbReference type="SAM" id="Phobius"/>
    </source>
</evidence>
<feature type="transmembrane region" description="Helical" evidence="6">
    <location>
        <begin position="194"/>
        <end position="220"/>
    </location>
</feature>
<proteinExistence type="inferred from homology"/>
<dbReference type="PANTHER" id="PTHR10383:SF9">
    <property type="entry name" value="SERINE INCORPORATOR, ISOFORM F"/>
    <property type="match status" value="1"/>
</dbReference>
<feature type="transmembrane region" description="Helical" evidence="6">
    <location>
        <begin position="91"/>
        <end position="113"/>
    </location>
</feature>
<comment type="subcellular location">
    <subcellularLocation>
        <location evidence="1">Membrane</location>
        <topology evidence="1">Multi-pass membrane protein</topology>
    </subcellularLocation>
</comment>
<evidence type="ECO:0000256" key="2">
    <source>
        <dbReference type="ARBA" id="ARBA00006665"/>
    </source>
</evidence>
<comment type="similarity">
    <text evidence="2">Belongs to the TDE1 family.</text>
</comment>
<dbReference type="OrthoDB" id="5963193at2759"/>
<dbReference type="PANTHER" id="PTHR10383">
    <property type="entry name" value="SERINE INCORPORATOR"/>
    <property type="match status" value="1"/>
</dbReference>
<feature type="transmembrane region" description="Helical" evidence="6">
    <location>
        <begin position="314"/>
        <end position="332"/>
    </location>
</feature>
<feature type="transmembrane region" description="Helical" evidence="6">
    <location>
        <begin position="152"/>
        <end position="173"/>
    </location>
</feature>
<feature type="transmembrane region" description="Helical" evidence="6">
    <location>
        <begin position="125"/>
        <end position="146"/>
    </location>
</feature>
<evidence type="ECO:0000256" key="4">
    <source>
        <dbReference type="ARBA" id="ARBA00022989"/>
    </source>
</evidence>
<dbReference type="Proteomes" id="UP000440578">
    <property type="component" value="Unassembled WGS sequence"/>
</dbReference>
<evidence type="ECO:0000256" key="1">
    <source>
        <dbReference type="ARBA" id="ARBA00004141"/>
    </source>
</evidence>
<evidence type="ECO:0000256" key="3">
    <source>
        <dbReference type="ARBA" id="ARBA00022692"/>
    </source>
</evidence>
<sequence length="480" mass="51902">MGAVLGLCTASQLACCCGSAACSLCCSACPSCANSTSSRIMYALMLLAVTVLSCILLAPGLQDTMQKVPFCNDHAPGAVKLDCSTAVGYMAVYRVCFVATLFFSLMALVMINVKSSKDGRAGVQNGFWAIKYLLLIGGIVGSFFIPAGSLNWWMYFGMIGGFIFILIQLVLIIDFAHSWADNWVSRYEETESKGWYCALLFCTFLQYALAITAVGLFFAFYTRPDGCGTHKFFISFNLILCVAVSALSVLPKVQEAQPRSGLLQSAAVTLYTMYLTWSAMANQPDGSCKPRLNAVISGDTGAAPAPDQLPGFDAQSIVGLIIWLVCVLYSSIRTASSSQHAKLTGSDKILLKEDTKTLANPSDASTLVDAEVSNVHAAASVRDFDRQVAAAAPSGSVPGVWDNEEDSVAYSWSFFHLMFALATLYVMMTLTNWYSPNSDLRSLSNNAASMWVKIISSWLCLALYAWSLVAPLILTNREFN</sequence>
<evidence type="ECO:0000256" key="7">
    <source>
        <dbReference type="SAM" id="SignalP"/>
    </source>
</evidence>
<protein>
    <submittedName>
        <fullName evidence="8">Putative serine incorporator</fullName>
    </submittedName>
</protein>
<keyword evidence="5 6" id="KW-0472">Membrane</keyword>
<dbReference type="GO" id="GO:0016020">
    <property type="term" value="C:membrane"/>
    <property type="evidence" value="ECO:0007669"/>
    <property type="project" value="UniProtKB-SubCell"/>
</dbReference>
<reference evidence="8 9" key="1">
    <citation type="submission" date="2019-07" db="EMBL/GenBank/DDBJ databases">
        <title>Draft genome assembly of a fouling barnacle, Amphibalanus amphitrite (Darwin, 1854): The first reference genome for Thecostraca.</title>
        <authorList>
            <person name="Kim W."/>
        </authorList>
    </citation>
    <scope>NUCLEOTIDE SEQUENCE [LARGE SCALE GENOMIC DNA]</scope>
    <source>
        <strain evidence="8">SNU_AA5</strain>
        <tissue evidence="8">Soma without cirri and trophi</tissue>
    </source>
</reference>
<dbReference type="Pfam" id="PF03348">
    <property type="entry name" value="Serinc"/>
    <property type="match status" value="1"/>
</dbReference>
<keyword evidence="9" id="KW-1185">Reference proteome</keyword>
<evidence type="ECO:0000313" key="8">
    <source>
        <dbReference type="EMBL" id="KAF0287096.1"/>
    </source>
</evidence>